<dbReference type="CDD" id="cd00553">
    <property type="entry name" value="NAD_synthase"/>
    <property type="match status" value="1"/>
</dbReference>
<gene>
    <name evidence="9" type="ORF">CH063_11327</name>
</gene>
<dbReference type="GO" id="GO:0005524">
    <property type="term" value="F:ATP binding"/>
    <property type="evidence" value="ECO:0007669"/>
    <property type="project" value="UniProtKB-UniRule"/>
</dbReference>
<dbReference type="GO" id="GO:0004359">
    <property type="term" value="F:glutaminase activity"/>
    <property type="evidence" value="ECO:0007669"/>
    <property type="project" value="InterPro"/>
</dbReference>
<dbReference type="PROSITE" id="PS50263">
    <property type="entry name" value="CN_HYDROLASE"/>
    <property type="match status" value="1"/>
</dbReference>
<dbReference type="VEuPathDB" id="FungiDB:CH63R_06444"/>
<dbReference type="PIRSF" id="PIRSF006630">
    <property type="entry name" value="NADS_GAT"/>
    <property type="match status" value="1"/>
</dbReference>
<comment type="pathway">
    <text evidence="1 7">Cofactor biosynthesis; NAD(+) biosynthesis; NAD(+) from deamido-NAD(+) (L-Gln route): step 1/1.</text>
</comment>
<dbReference type="InterPro" id="IPR014445">
    <property type="entry name" value="Gln-dep_NAD_synthase"/>
</dbReference>
<dbReference type="EMBL" id="CACQ02004358">
    <property type="protein sequence ID" value="CCF40880.1"/>
    <property type="molecule type" value="Genomic_DNA"/>
</dbReference>
<dbReference type="eggNOG" id="KOG2303">
    <property type="taxonomic scope" value="Eukaryota"/>
</dbReference>
<dbReference type="FunFam" id="3.40.50.620:FF:000036">
    <property type="entry name" value="Glutamine-dependent NAD(+) synthetase"/>
    <property type="match status" value="1"/>
</dbReference>
<dbReference type="Gene3D" id="3.60.110.10">
    <property type="entry name" value="Carbon-nitrogen hydrolase"/>
    <property type="match status" value="1"/>
</dbReference>
<dbReference type="InterPro" id="IPR022310">
    <property type="entry name" value="NAD/GMP_synthase"/>
</dbReference>
<dbReference type="EC" id="6.3.5.1" evidence="7"/>
<evidence type="ECO:0000259" key="8">
    <source>
        <dbReference type="PROSITE" id="PS50263"/>
    </source>
</evidence>
<evidence type="ECO:0000256" key="5">
    <source>
        <dbReference type="ARBA" id="ARBA00022840"/>
    </source>
</evidence>
<accession>H1VKX7</accession>
<evidence type="ECO:0000313" key="10">
    <source>
        <dbReference type="Proteomes" id="UP000007174"/>
    </source>
</evidence>
<evidence type="ECO:0000256" key="6">
    <source>
        <dbReference type="ARBA" id="ARBA00023027"/>
    </source>
</evidence>
<evidence type="ECO:0000256" key="4">
    <source>
        <dbReference type="ARBA" id="ARBA00022741"/>
    </source>
</evidence>
<keyword evidence="5 7" id="KW-0067">ATP-binding</keyword>
<evidence type="ECO:0000256" key="2">
    <source>
        <dbReference type="ARBA" id="ARBA00007145"/>
    </source>
</evidence>
<dbReference type="AlphaFoldDB" id="H1VKX7"/>
<comment type="catalytic activity">
    <reaction evidence="7">
        <text>deamido-NAD(+) + L-glutamine + ATP + H2O = L-glutamate + AMP + diphosphate + NAD(+) + H(+)</text>
        <dbReference type="Rhea" id="RHEA:24384"/>
        <dbReference type="ChEBI" id="CHEBI:15377"/>
        <dbReference type="ChEBI" id="CHEBI:15378"/>
        <dbReference type="ChEBI" id="CHEBI:29985"/>
        <dbReference type="ChEBI" id="CHEBI:30616"/>
        <dbReference type="ChEBI" id="CHEBI:33019"/>
        <dbReference type="ChEBI" id="CHEBI:57540"/>
        <dbReference type="ChEBI" id="CHEBI:58359"/>
        <dbReference type="ChEBI" id="CHEBI:58437"/>
        <dbReference type="ChEBI" id="CHEBI:456215"/>
        <dbReference type="EC" id="6.3.5.1"/>
    </reaction>
</comment>
<dbReference type="Pfam" id="PF00795">
    <property type="entry name" value="CN_hydrolase"/>
    <property type="match status" value="1"/>
</dbReference>
<keyword evidence="4 7" id="KW-0547">Nucleotide-binding</keyword>
<evidence type="ECO:0000256" key="3">
    <source>
        <dbReference type="ARBA" id="ARBA00022598"/>
    </source>
</evidence>
<dbReference type="GO" id="GO:0003952">
    <property type="term" value="F:NAD+ synthase (glutamine-hydrolyzing) activity"/>
    <property type="evidence" value="ECO:0007669"/>
    <property type="project" value="UniProtKB-UniRule"/>
</dbReference>
<dbReference type="STRING" id="759273.H1VKX7"/>
<protein>
    <recommendedName>
        <fullName evidence="7">Glutamine-dependent NAD(+) synthetase</fullName>
        <ecNumber evidence="7">6.3.5.1</ecNumber>
    </recommendedName>
    <alternativeName>
        <fullName evidence="7">NAD(+) synthase [glutamine-hydrolyzing]</fullName>
    </alternativeName>
</protein>
<dbReference type="SUPFAM" id="SSF56317">
    <property type="entry name" value="Carbon-nitrogen hydrolase"/>
    <property type="match status" value="1"/>
</dbReference>
<dbReference type="Proteomes" id="UP000007174">
    <property type="component" value="Unassembled WGS sequence"/>
</dbReference>
<keyword evidence="3 7" id="KW-0436">Ligase</keyword>
<dbReference type="SUPFAM" id="SSF52402">
    <property type="entry name" value="Adenine nucleotide alpha hydrolases-like"/>
    <property type="match status" value="1"/>
</dbReference>
<dbReference type="UniPathway" id="UPA00253">
    <property type="reaction ID" value="UER00334"/>
</dbReference>
<keyword evidence="6 7" id="KW-0520">NAD</keyword>
<evidence type="ECO:0000313" key="9">
    <source>
        <dbReference type="EMBL" id="CCF40880.1"/>
    </source>
</evidence>
<dbReference type="PANTHER" id="PTHR23090">
    <property type="entry name" value="NH 3 /GLUTAMINE-DEPENDENT NAD + SYNTHETASE"/>
    <property type="match status" value="1"/>
</dbReference>
<name>H1VKX7_COLHI</name>
<evidence type="ECO:0000256" key="7">
    <source>
        <dbReference type="PIRNR" id="PIRNR006630"/>
    </source>
</evidence>
<dbReference type="GO" id="GO:0009435">
    <property type="term" value="P:NAD+ biosynthetic process"/>
    <property type="evidence" value="ECO:0007669"/>
    <property type="project" value="UniProtKB-UniRule"/>
</dbReference>
<dbReference type="InterPro" id="IPR003694">
    <property type="entry name" value="NAD_synthase"/>
</dbReference>
<comment type="similarity">
    <text evidence="2 7">In the C-terminal section; belongs to the NAD synthetase family.</text>
</comment>
<dbReference type="Gene3D" id="3.40.50.620">
    <property type="entry name" value="HUPs"/>
    <property type="match status" value="1"/>
</dbReference>
<dbReference type="InterPro" id="IPR036526">
    <property type="entry name" value="C-N_Hydrolase_sf"/>
</dbReference>
<proteinExistence type="inferred from homology"/>
<dbReference type="GO" id="GO:0005737">
    <property type="term" value="C:cytoplasm"/>
    <property type="evidence" value="ECO:0007669"/>
    <property type="project" value="InterPro"/>
</dbReference>
<dbReference type="InterPro" id="IPR014729">
    <property type="entry name" value="Rossmann-like_a/b/a_fold"/>
</dbReference>
<evidence type="ECO:0000256" key="1">
    <source>
        <dbReference type="ARBA" id="ARBA00005188"/>
    </source>
</evidence>
<sequence length="563" mass="62618">MILSTLDTAVSCETCEEMFSPLNPSTFLGLNGAEIILNSSASHAELRKLKTRLDLISNSTRKLGGIYVYANATGVDGEARMLFDGSSMVLANGKVLSQSSQFSLKPVEVIIATVSVEEVRSYRSSISRNFQAAAQPDFPRVECDLRLTRPADEVYLSDHLRIAKEVELKILDPMEEIAMAQAVFLWQYLCRTNSPGYFLALSGGLDSSTVALFVYSMAKLVLQSIDAGEMSTLDDLRRVTGDKTFMPETPEEIVSRLLHTCYMGTVNSGDDTRSRASRLAAELGAYHSDISIDEAVQAHEAIIEKTLNFKPRYGVEGGSPAENLARQNIQARNRLVVQYELAQLSTTARQLPRAGAALLVLGSGNVDENLRGYYTKYDASSADIAPLGSISKTDAKSFQAWAKDQWDLPIMTEFLEATPSAELLPLSAGVQDDEADTEMGLTYSELSEFGILRKVHKLGPWSTYLQLLGDWKERPGYGPRQIAERVKRFFRFYSINRHKAVILTPSPHLSAYNPDDNRHDLRPFLYVATWPWQFGKIDAHAQELERKIADRDRPAESQYNAVD</sequence>
<dbReference type="HOGENOM" id="CLU_011884_3_0_1"/>
<dbReference type="PANTHER" id="PTHR23090:SF9">
    <property type="entry name" value="GLUTAMINE-DEPENDENT NAD(+) SYNTHETASE"/>
    <property type="match status" value="1"/>
</dbReference>
<dbReference type="InterPro" id="IPR003010">
    <property type="entry name" value="C-N_Hydrolase"/>
</dbReference>
<dbReference type="Pfam" id="PF02540">
    <property type="entry name" value="NAD_synthase"/>
    <property type="match status" value="1"/>
</dbReference>
<feature type="domain" description="CN hydrolase" evidence="8">
    <location>
        <begin position="1"/>
        <end position="116"/>
    </location>
</feature>
<reference evidence="10" key="1">
    <citation type="journal article" date="2012" name="Nat. Genet.">
        <title>Lifestyle transitions in plant pathogenic Colletotrichum fungi deciphered by genome and transcriptome analyses.</title>
        <authorList>
            <person name="O'Connell R.J."/>
            <person name="Thon M.R."/>
            <person name="Hacquard S."/>
            <person name="Amyotte S.G."/>
            <person name="Kleemann J."/>
            <person name="Torres M.F."/>
            <person name="Damm U."/>
            <person name="Buiate E.A."/>
            <person name="Epstein L."/>
            <person name="Alkan N."/>
            <person name="Altmueller J."/>
            <person name="Alvarado-Balderrama L."/>
            <person name="Bauser C.A."/>
            <person name="Becker C."/>
            <person name="Birren B.W."/>
            <person name="Chen Z."/>
            <person name="Choi J."/>
            <person name="Crouch J.A."/>
            <person name="Duvick J.P."/>
            <person name="Farman M.A."/>
            <person name="Gan P."/>
            <person name="Heiman D."/>
            <person name="Henrissat B."/>
            <person name="Howard R.J."/>
            <person name="Kabbage M."/>
            <person name="Koch C."/>
            <person name="Kracher B."/>
            <person name="Kubo Y."/>
            <person name="Law A.D."/>
            <person name="Lebrun M.-H."/>
            <person name="Lee Y.-H."/>
            <person name="Miyara I."/>
            <person name="Moore N."/>
            <person name="Neumann U."/>
            <person name="Nordstroem K."/>
            <person name="Panaccione D.G."/>
            <person name="Panstruga R."/>
            <person name="Place M."/>
            <person name="Proctor R.H."/>
            <person name="Prusky D."/>
            <person name="Rech G."/>
            <person name="Reinhardt R."/>
            <person name="Rollins J.A."/>
            <person name="Rounsley S."/>
            <person name="Schardl C.L."/>
            <person name="Schwartz D.C."/>
            <person name="Shenoy N."/>
            <person name="Shirasu K."/>
            <person name="Sikhakolli U.R."/>
            <person name="Stueber K."/>
            <person name="Sukno S.A."/>
            <person name="Sweigard J.A."/>
            <person name="Takano Y."/>
            <person name="Takahara H."/>
            <person name="Trail F."/>
            <person name="van der Does H.C."/>
            <person name="Voll L.M."/>
            <person name="Will I."/>
            <person name="Young S."/>
            <person name="Zeng Q."/>
            <person name="Zhang J."/>
            <person name="Zhou S."/>
            <person name="Dickman M.B."/>
            <person name="Schulze-Lefert P."/>
            <person name="Ver Loren van Themaat E."/>
            <person name="Ma L.-J."/>
            <person name="Vaillancourt L.J."/>
        </authorList>
    </citation>
    <scope>NUCLEOTIDE SEQUENCE [LARGE SCALE GENOMIC DNA]</scope>
    <source>
        <strain evidence="10">IMI 349063</strain>
    </source>
</reference>
<organism evidence="9 10">
    <name type="scientific">Colletotrichum higginsianum (strain IMI 349063)</name>
    <name type="common">Crucifer anthracnose fungus</name>
    <dbReference type="NCBI Taxonomy" id="759273"/>
    <lineage>
        <taxon>Eukaryota</taxon>
        <taxon>Fungi</taxon>
        <taxon>Dikarya</taxon>
        <taxon>Ascomycota</taxon>
        <taxon>Pezizomycotina</taxon>
        <taxon>Sordariomycetes</taxon>
        <taxon>Hypocreomycetidae</taxon>
        <taxon>Glomerellales</taxon>
        <taxon>Glomerellaceae</taxon>
        <taxon>Colletotrichum</taxon>
        <taxon>Colletotrichum destructivum species complex</taxon>
    </lineage>
</organism>